<dbReference type="AlphaFoldDB" id="A0A1X0NLJ5"/>
<keyword evidence="5" id="KW-0472">Membrane</keyword>
<dbReference type="Pfam" id="PF03388">
    <property type="entry name" value="Lectin_leg-like"/>
    <property type="match status" value="1"/>
</dbReference>
<reference evidence="7 8" key="1">
    <citation type="submission" date="2017-03" db="EMBL/GenBank/DDBJ databases">
        <title>An alternative strategy for trypanosome survival in the mammalian bloodstream revealed through genome and transcriptome analysis of the ubiquitous bovine parasite Trypanosoma (Megatrypanum) theileri.</title>
        <authorList>
            <person name="Kelly S."/>
            <person name="Ivens A."/>
            <person name="Mott A."/>
            <person name="O'Neill E."/>
            <person name="Emms D."/>
            <person name="Macleod O."/>
            <person name="Voorheis P."/>
            <person name="Matthews J."/>
            <person name="Matthews K."/>
            <person name="Carrington M."/>
        </authorList>
    </citation>
    <scope>NUCLEOTIDE SEQUENCE [LARGE SCALE GENOMIC DNA]</scope>
    <source>
        <strain evidence="7">Edinburgh</strain>
    </source>
</reference>
<accession>A0A1X0NLJ5</accession>
<dbReference type="GeneID" id="39988866"/>
<keyword evidence="8" id="KW-1185">Reference proteome</keyword>
<comment type="subcellular location">
    <subcellularLocation>
        <location evidence="1">Membrane</location>
        <topology evidence="1">Single-pass type I membrane protein</topology>
    </subcellularLocation>
</comment>
<dbReference type="OrthoDB" id="270293at2759"/>
<protein>
    <submittedName>
        <fullName evidence="7">Legume-like lectin</fullName>
    </submittedName>
</protein>
<dbReference type="GO" id="GO:0005793">
    <property type="term" value="C:endoplasmic reticulum-Golgi intermediate compartment"/>
    <property type="evidence" value="ECO:0007669"/>
    <property type="project" value="TreeGrafter"/>
</dbReference>
<dbReference type="VEuPathDB" id="TriTrypDB:TM35_000341880"/>
<name>A0A1X0NLJ5_9TRYP</name>
<dbReference type="SUPFAM" id="SSF49899">
    <property type="entry name" value="Concanavalin A-like lectins/glucanases"/>
    <property type="match status" value="1"/>
</dbReference>
<evidence type="ECO:0000256" key="5">
    <source>
        <dbReference type="ARBA" id="ARBA00023136"/>
    </source>
</evidence>
<dbReference type="Proteomes" id="UP000192257">
    <property type="component" value="Unassembled WGS sequence"/>
</dbReference>
<dbReference type="EMBL" id="NBCO01000034">
    <property type="protein sequence ID" value="ORC85576.1"/>
    <property type="molecule type" value="Genomic_DNA"/>
</dbReference>
<dbReference type="GO" id="GO:0030134">
    <property type="term" value="C:COPII-coated ER to Golgi transport vesicle"/>
    <property type="evidence" value="ECO:0007669"/>
    <property type="project" value="TreeGrafter"/>
</dbReference>
<keyword evidence="7" id="KW-0430">Lectin</keyword>
<dbReference type="InterPro" id="IPR005052">
    <property type="entry name" value="Lectin_leg"/>
</dbReference>
<evidence type="ECO:0000313" key="8">
    <source>
        <dbReference type="Proteomes" id="UP000192257"/>
    </source>
</evidence>
<comment type="caution">
    <text evidence="7">The sequence shown here is derived from an EMBL/GenBank/DDBJ whole genome shotgun (WGS) entry which is preliminary data.</text>
</comment>
<evidence type="ECO:0000256" key="2">
    <source>
        <dbReference type="ARBA" id="ARBA00022692"/>
    </source>
</evidence>
<evidence type="ECO:0000313" key="7">
    <source>
        <dbReference type="EMBL" id="ORC85576.1"/>
    </source>
</evidence>
<keyword evidence="3" id="KW-0732">Signal</keyword>
<evidence type="ECO:0000259" key="6">
    <source>
        <dbReference type="PROSITE" id="PS51328"/>
    </source>
</evidence>
<dbReference type="InterPro" id="IPR013320">
    <property type="entry name" value="ConA-like_dom_sf"/>
</dbReference>
<dbReference type="GO" id="GO:0005789">
    <property type="term" value="C:endoplasmic reticulum membrane"/>
    <property type="evidence" value="ECO:0007669"/>
    <property type="project" value="TreeGrafter"/>
</dbReference>
<sequence>MLQNYWENGMRFWTFGLNTVVTDNYVRLTESAPNAKGYLWNRHSNHMEAFELNVTLQMRKRSSPMFSGTKEGGMGIWYTTAENFSSSADTRLFGFARRFFGIGVLLSHSDEISLLASNGDIDFDVESIQQQRHGYCRVPALGELHLTITIRYNSNSMDVLYVYHPNDEPQPSDYVRAIFCASTPAPPLNGSYTFGVTAANSATAQATHEIHSVIMTPLSDKEHHADEEKKAGQVHLFTMDEKEANQELLGNMASKEGVRS</sequence>
<evidence type="ECO:0000256" key="3">
    <source>
        <dbReference type="ARBA" id="ARBA00022729"/>
    </source>
</evidence>
<dbReference type="PROSITE" id="PS51328">
    <property type="entry name" value="L_LECTIN_LIKE"/>
    <property type="match status" value="1"/>
</dbReference>
<dbReference type="InterPro" id="IPR051136">
    <property type="entry name" value="Intracellular_Lectin-GPT"/>
</dbReference>
<dbReference type="PANTHER" id="PTHR12223">
    <property type="entry name" value="VESICULAR MANNOSE-BINDING LECTIN"/>
    <property type="match status" value="1"/>
</dbReference>
<dbReference type="GO" id="GO:0005537">
    <property type="term" value="F:D-mannose binding"/>
    <property type="evidence" value="ECO:0007669"/>
    <property type="project" value="TreeGrafter"/>
</dbReference>
<dbReference type="CDD" id="cd07308">
    <property type="entry name" value="lectin_leg-like"/>
    <property type="match status" value="1"/>
</dbReference>
<dbReference type="GO" id="GO:0006888">
    <property type="term" value="P:endoplasmic reticulum to Golgi vesicle-mediated transport"/>
    <property type="evidence" value="ECO:0007669"/>
    <property type="project" value="TreeGrafter"/>
</dbReference>
<evidence type="ECO:0000256" key="4">
    <source>
        <dbReference type="ARBA" id="ARBA00022989"/>
    </source>
</evidence>
<keyword evidence="4" id="KW-1133">Transmembrane helix</keyword>
<gene>
    <name evidence="7" type="ORF">TM35_000341880</name>
</gene>
<dbReference type="Gene3D" id="2.60.120.200">
    <property type="match status" value="1"/>
</dbReference>
<organism evidence="7 8">
    <name type="scientific">Trypanosoma theileri</name>
    <dbReference type="NCBI Taxonomy" id="67003"/>
    <lineage>
        <taxon>Eukaryota</taxon>
        <taxon>Discoba</taxon>
        <taxon>Euglenozoa</taxon>
        <taxon>Kinetoplastea</taxon>
        <taxon>Metakinetoplastina</taxon>
        <taxon>Trypanosomatida</taxon>
        <taxon>Trypanosomatidae</taxon>
        <taxon>Trypanosoma</taxon>
    </lineage>
</organism>
<dbReference type="STRING" id="67003.A0A1X0NLJ5"/>
<feature type="domain" description="L-type lectin-like" evidence="6">
    <location>
        <begin position="1"/>
        <end position="218"/>
    </location>
</feature>
<keyword evidence="2" id="KW-0812">Transmembrane</keyword>
<dbReference type="RefSeq" id="XP_028879642.1">
    <property type="nucleotide sequence ID" value="XM_029029086.1"/>
</dbReference>
<proteinExistence type="predicted"/>
<dbReference type="PANTHER" id="PTHR12223:SF28">
    <property type="entry name" value="LECTIN, MANNOSE BINDING 1 LIKE"/>
    <property type="match status" value="1"/>
</dbReference>
<evidence type="ECO:0000256" key="1">
    <source>
        <dbReference type="ARBA" id="ARBA00004479"/>
    </source>
</evidence>
<dbReference type="GO" id="GO:0000139">
    <property type="term" value="C:Golgi membrane"/>
    <property type="evidence" value="ECO:0007669"/>
    <property type="project" value="TreeGrafter"/>
</dbReference>